<dbReference type="Proteomes" id="UP000267464">
    <property type="component" value="Unassembled WGS sequence"/>
</dbReference>
<comment type="caution">
    <text evidence="1">The sequence shown here is derived from an EMBL/GenBank/DDBJ whole genome shotgun (WGS) entry which is preliminary data.</text>
</comment>
<dbReference type="EMBL" id="QUSW01000010">
    <property type="protein sequence ID" value="RQP21702.1"/>
    <property type="molecule type" value="Genomic_DNA"/>
</dbReference>
<sequence>MLDWIARRQMAAFEKKYGYDMGYARDLLRFSKPAFWKFARLMPLGQHREGVPKAAWHAAKIVGARSEDCGPCVQLVVDMAREDGVPDAVVRAVLRDDVAALDADTALACRYARAVVARDAQALVLRDEVVQRFGPPALASLALALTASRMFPMVKAALGHGHACLRVKVGNEVVAPVPMQNAAHARPA</sequence>
<protein>
    <recommendedName>
        <fullName evidence="3">Alkylhydroperoxidase AhpD family core domain-containing protein</fullName>
    </recommendedName>
</protein>
<evidence type="ECO:0008006" key="3">
    <source>
        <dbReference type="Google" id="ProtNLM"/>
    </source>
</evidence>
<gene>
    <name evidence="1" type="ORF">DZC73_27025</name>
</gene>
<dbReference type="Gene3D" id="1.20.1290.10">
    <property type="entry name" value="AhpD-like"/>
    <property type="match status" value="1"/>
</dbReference>
<organism evidence="1 2">
    <name type="scientific">Piscinibacter terrae</name>
    <dbReference type="NCBI Taxonomy" id="2496871"/>
    <lineage>
        <taxon>Bacteria</taxon>
        <taxon>Pseudomonadati</taxon>
        <taxon>Pseudomonadota</taxon>
        <taxon>Betaproteobacteria</taxon>
        <taxon>Burkholderiales</taxon>
        <taxon>Sphaerotilaceae</taxon>
        <taxon>Piscinibacter</taxon>
    </lineage>
</organism>
<proteinExistence type="predicted"/>
<evidence type="ECO:0000313" key="2">
    <source>
        <dbReference type="Proteomes" id="UP000267464"/>
    </source>
</evidence>
<accession>A0A3N7IS64</accession>
<keyword evidence="2" id="KW-1185">Reference proteome</keyword>
<dbReference type="SUPFAM" id="SSF69118">
    <property type="entry name" value="AhpD-like"/>
    <property type="match status" value="1"/>
</dbReference>
<dbReference type="AlphaFoldDB" id="A0A3N7IS64"/>
<reference evidence="1 2" key="2">
    <citation type="submission" date="2018-12" db="EMBL/GenBank/DDBJ databases">
        <title>Rhizobacter gummiphilus sp. nov., a rubber-degrading bacterium isolated from the soil of a botanical garden in Japan.</title>
        <authorList>
            <person name="Shunsuke S.S."/>
        </authorList>
    </citation>
    <scope>NUCLEOTIDE SEQUENCE [LARGE SCALE GENOMIC DNA]</scope>
    <source>
        <strain evidence="1 2">S-16</strain>
    </source>
</reference>
<reference evidence="1 2" key="1">
    <citation type="submission" date="2018-08" db="EMBL/GenBank/DDBJ databases">
        <authorList>
            <person name="Khan S.A."/>
            <person name="Jeon C.O."/>
            <person name="Chun B.H."/>
            <person name="Jeong S.E."/>
        </authorList>
    </citation>
    <scope>NUCLEOTIDE SEQUENCE [LARGE SCALE GENOMIC DNA]</scope>
    <source>
        <strain evidence="1 2">S-16</strain>
    </source>
</reference>
<name>A0A3N7IS64_9BURK</name>
<dbReference type="OrthoDB" id="287782at2"/>
<dbReference type="InterPro" id="IPR029032">
    <property type="entry name" value="AhpD-like"/>
</dbReference>
<evidence type="ECO:0000313" key="1">
    <source>
        <dbReference type="EMBL" id="RQP21702.1"/>
    </source>
</evidence>